<dbReference type="InterPro" id="IPR000944">
    <property type="entry name" value="Tscrpt_reg_Rrf2"/>
</dbReference>
<dbReference type="Gene3D" id="1.10.10.10">
    <property type="entry name" value="Winged helix-like DNA-binding domain superfamily/Winged helix DNA-binding domain"/>
    <property type="match status" value="1"/>
</dbReference>
<sequence>MQEGGKRMKYSTRFSDAIHIVVFIAAGGSDGDLSSAAIAKSLNKNQTQVRQIMAQLKRHHILDSVPGHVCPQLVKDPAELDLATIYLAVDGGDLLHFNNETNTECRIGEGMPDALDLIFGQVQRAALAKLATYSIRDVLNQLDLSLLNFPPEKQETPN</sequence>
<dbReference type="AlphaFoldDB" id="A0A1D7ZYY2"/>
<accession>A0A1D7ZYY2</accession>
<organism evidence="1 2">
    <name type="scientific">Limosilactobacillus fermentum</name>
    <name type="common">Lactobacillus fermentum</name>
    <dbReference type="NCBI Taxonomy" id="1613"/>
    <lineage>
        <taxon>Bacteria</taxon>
        <taxon>Bacillati</taxon>
        <taxon>Bacillota</taxon>
        <taxon>Bacilli</taxon>
        <taxon>Lactobacillales</taxon>
        <taxon>Lactobacillaceae</taxon>
        <taxon>Limosilactobacillus</taxon>
    </lineage>
</organism>
<evidence type="ECO:0000313" key="2">
    <source>
        <dbReference type="Proteomes" id="UP000094714"/>
    </source>
</evidence>
<evidence type="ECO:0000313" key="1">
    <source>
        <dbReference type="EMBL" id="AOR75075.1"/>
    </source>
</evidence>
<dbReference type="PATRIC" id="fig|1613.112.peg.1710"/>
<dbReference type="GO" id="GO:0005829">
    <property type="term" value="C:cytosol"/>
    <property type="evidence" value="ECO:0007669"/>
    <property type="project" value="TreeGrafter"/>
</dbReference>
<dbReference type="PANTHER" id="PTHR33221:SF15">
    <property type="entry name" value="HTH-TYPE TRANSCRIPTIONAL REGULATOR YWGB-RELATED"/>
    <property type="match status" value="1"/>
</dbReference>
<reference evidence="1 2" key="1">
    <citation type="submission" date="2016-09" db="EMBL/GenBank/DDBJ databases">
        <title>Genome Sequence of the Lactobacillus fermentum strain NCC2970 (CNCM I-5068).</title>
        <authorList>
            <person name="Barretto C."/>
            <person name="Ngom-Bru C."/>
            <person name="Genevaz A."/>
            <person name="Fournier C."/>
            <person name="Moine D."/>
            <person name="Kassam M."/>
            <person name="Iltis A."/>
            <person name="Sagory-Zalkind P."/>
            <person name="Faucherand G."/>
            <person name="Descombes P."/>
            <person name="Duboux S."/>
        </authorList>
    </citation>
    <scope>NUCLEOTIDE SEQUENCE [LARGE SCALE GENOMIC DNA]</scope>
    <source>
        <strain evidence="1 2">NCC2970</strain>
    </source>
</reference>
<dbReference type="Proteomes" id="UP000094714">
    <property type="component" value="Chromosome"/>
</dbReference>
<protein>
    <recommendedName>
        <fullName evidence="3">Rrf2 family transcriptional regulator</fullName>
    </recommendedName>
</protein>
<dbReference type="GO" id="GO:0003700">
    <property type="term" value="F:DNA-binding transcription factor activity"/>
    <property type="evidence" value="ECO:0007669"/>
    <property type="project" value="TreeGrafter"/>
</dbReference>
<proteinExistence type="predicted"/>
<gene>
    <name evidence="1" type="ORF">LACFE_CDS1631</name>
</gene>
<name>A0A1D7ZYY2_LIMFE</name>
<dbReference type="PANTHER" id="PTHR33221">
    <property type="entry name" value="WINGED HELIX-TURN-HELIX TRANSCRIPTIONAL REGULATOR, RRF2 FAMILY"/>
    <property type="match status" value="1"/>
</dbReference>
<dbReference type="InterPro" id="IPR036390">
    <property type="entry name" value="WH_DNA-bd_sf"/>
</dbReference>
<dbReference type="InterPro" id="IPR036388">
    <property type="entry name" value="WH-like_DNA-bd_sf"/>
</dbReference>
<dbReference type="EMBL" id="CP017151">
    <property type="protein sequence ID" value="AOR75075.1"/>
    <property type="molecule type" value="Genomic_DNA"/>
</dbReference>
<dbReference type="Pfam" id="PF02082">
    <property type="entry name" value="Rrf2"/>
    <property type="match status" value="1"/>
</dbReference>
<dbReference type="SUPFAM" id="SSF46785">
    <property type="entry name" value="Winged helix' DNA-binding domain"/>
    <property type="match status" value="1"/>
</dbReference>
<evidence type="ECO:0008006" key="3">
    <source>
        <dbReference type="Google" id="ProtNLM"/>
    </source>
</evidence>